<evidence type="ECO:0000313" key="3">
    <source>
        <dbReference type="EMBL" id="KAK3232508.1"/>
    </source>
</evidence>
<keyword evidence="4" id="KW-1185">Reference proteome</keyword>
<comment type="caution">
    <text evidence="3">The sequence shown here is derived from an EMBL/GenBank/DDBJ whole genome shotgun (WGS) entry which is preliminary data.</text>
</comment>
<protein>
    <recommendedName>
        <fullName evidence="2">Zinc knuckle CX2CX4HX4C domain-containing protein</fullName>
    </recommendedName>
</protein>
<evidence type="ECO:0000313" key="4">
    <source>
        <dbReference type="Proteomes" id="UP001281410"/>
    </source>
</evidence>
<dbReference type="Pfam" id="PF14392">
    <property type="entry name" value="zf-CCHC_4"/>
    <property type="match status" value="1"/>
</dbReference>
<feature type="domain" description="Zinc knuckle CX2CX4HX4C" evidence="2">
    <location>
        <begin position="13"/>
        <end position="38"/>
    </location>
</feature>
<gene>
    <name evidence="3" type="ORF">Dsin_004389</name>
</gene>
<feature type="region of interest" description="Disordered" evidence="1">
    <location>
        <begin position="45"/>
        <end position="66"/>
    </location>
</feature>
<dbReference type="EMBL" id="JANJYJ010000001">
    <property type="protein sequence ID" value="KAK3232508.1"/>
    <property type="molecule type" value="Genomic_DNA"/>
</dbReference>
<proteinExistence type="predicted"/>
<dbReference type="InterPro" id="IPR025836">
    <property type="entry name" value="Zn_knuckle_CX2CX4HX4C"/>
</dbReference>
<organism evidence="3 4">
    <name type="scientific">Dipteronia sinensis</name>
    <dbReference type="NCBI Taxonomy" id="43782"/>
    <lineage>
        <taxon>Eukaryota</taxon>
        <taxon>Viridiplantae</taxon>
        <taxon>Streptophyta</taxon>
        <taxon>Embryophyta</taxon>
        <taxon>Tracheophyta</taxon>
        <taxon>Spermatophyta</taxon>
        <taxon>Magnoliopsida</taxon>
        <taxon>eudicotyledons</taxon>
        <taxon>Gunneridae</taxon>
        <taxon>Pentapetalae</taxon>
        <taxon>rosids</taxon>
        <taxon>malvids</taxon>
        <taxon>Sapindales</taxon>
        <taxon>Sapindaceae</taxon>
        <taxon>Hippocastanoideae</taxon>
        <taxon>Acereae</taxon>
        <taxon>Dipteronia</taxon>
    </lineage>
</organism>
<evidence type="ECO:0000259" key="2">
    <source>
        <dbReference type="Pfam" id="PF14392"/>
    </source>
</evidence>
<reference evidence="3" key="1">
    <citation type="journal article" date="2023" name="Plant J.">
        <title>Genome sequences and population genomics provide insights into the demographic history, inbreeding, and mutation load of two 'living fossil' tree species of Dipteronia.</title>
        <authorList>
            <person name="Feng Y."/>
            <person name="Comes H.P."/>
            <person name="Chen J."/>
            <person name="Zhu S."/>
            <person name="Lu R."/>
            <person name="Zhang X."/>
            <person name="Li P."/>
            <person name="Qiu J."/>
            <person name="Olsen K.M."/>
            <person name="Qiu Y."/>
        </authorList>
    </citation>
    <scope>NUCLEOTIDE SEQUENCE</scope>
    <source>
        <strain evidence="3">NBL</strain>
    </source>
</reference>
<dbReference type="AlphaFoldDB" id="A0AAE0EL50"/>
<feature type="compositionally biased region" description="Basic and acidic residues" evidence="1">
    <location>
        <begin position="45"/>
        <end position="54"/>
    </location>
</feature>
<name>A0AAE0EL50_9ROSI</name>
<dbReference type="Proteomes" id="UP001281410">
    <property type="component" value="Unassembled WGS sequence"/>
</dbReference>
<accession>A0AAE0EL50</accession>
<evidence type="ECO:0000256" key="1">
    <source>
        <dbReference type="SAM" id="MobiDB-lite"/>
    </source>
</evidence>
<sequence>MTKPLKSSLVMEDRIVKVEYESLRLICFECGRVGHNKDSYREGIVEQNEQEKNTEQGNNYGCGDNEPYGPWMQVTYKRNGKNMGAGFAGKKRKWK</sequence>